<protein>
    <submittedName>
        <fullName evidence="3">15441_t:CDS:1</fullName>
    </submittedName>
</protein>
<keyword evidence="4" id="KW-1185">Reference proteome</keyword>
<dbReference type="PANTHER" id="PTHR35895:SF1">
    <property type="entry name" value="LIPID-BINDING SERUM GLYCOPROTEIN C-TERMINAL DOMAIN-CONTAINING PROTEIN"/>
    <property type="match status" value="1"/>
</dbReference>
<proteinExistence type="predicted"/>
<evidence type="ECO:0000313" key="4">
    <source>
        <dbReference type="Proteomes" id="UP000789405"/>
    </source>
</evidence>
<feature type="transmembrane region" description="Helical" evidence="2">
    <location>
        <begin position="173"/>
        <end position="201"/>
    </location>
</feature>
<evidence type="ECO:0000256" key="1">
    <source>
        <dbReference type="SAM" id="MobiDB-lite"/>
    </source>
</evidence>
<sequence length="340" mass="37897">MYDEDDANNIGAERLSQSQKSHDHSSPSPHSSLPSNRNRNSDIINSDYLYPTQQQNIAKSSNNSNTNLSNNPSTNSAERYSKIFPDFFSNSSNNSYRNSDSKRSSNIIHPYQSSTQRRDPDFEDFNLNSDQYEPLNAHRHKSYFSTSSSQPSPSLQSDPNHQKVPILQNRRKSLCLCCGIIAFIILIMIPIFLFVIAPAIARNVVAESKISFNNVKLTNISEDNFSLTFTGSVSNTGPLSAAITIPDGVTVSFKNTTLGRMALDPINTRPFNGATLQSTKLFKIEDKKAFTIFSKFMLTEKEFTWHLEGNTMIKVSGLTINDIGLSKDVTLSGNISFNLI</sequence>
<dbReference type="Pfam" id="PF12505">
    <property type="entry name" value="DUF3712"/>
    <property type="match status" value="1"/>
</dbReference>
<name>A0A9N8ZY34_9GLOM</name>
<comment type="caution">
    <text evidence="3">The sequence shown here is derived from an EMBL/GenBank/DDBJ whole genome shotgun (WGS) entry which is preliminary data.</text>
</comment>
<keyword evidence="2" id="KW-0812">Transmembrane</keyword>
<feature type="region of interest" description="Disordered" evidence="1">
    <location>
        <begin position="142"/>
        <end position="161"/>
    </location>
</feature>
<dbReference type="Proteomes" id="UP000789405">
    <property type="component" value="Unassembled WGS sequence"/>
</dbReference>
<dbReference type="EMBL" id="CAJVPY010001213">
    <property type="protein sequence ID" value="CAG8512237.1"/>
    <property type="molecule type" value="Genomic_DNA"/>
</dbReference>
<keyword evidence="2" id="KW-0472">Membrane</keyword>
<feature type="region of interest" description="Disordered" evidence="1">
    <location>
        <begin position="1"/>
        <end position="43"/>
    </location>
</feature>
<accession>A0A9N8ZY34</accession>
<organism evidence="3 4">
    <name type="scientific">Dentiscutata erythropus</name>
    <dbReference type="NCBI Taxonomy" id="1348616"/>
    <lineage>
        <taxon>Eukaryota</taxon>
        <taxon>Fungi</taxon>
        <taxon>Fungi incertae sedis</taxon>
        <taxon>Mucoromycota</taxon>
        <taxon>Glomeromycotina</taxon>
        <taxon>Glomeromycetes</taxon>
        <taxon>Diversisporales</taxon>
        <taxon>Gigasporaceae</taxon>
        <taxon>Dentiscutata</taxon>
    </lineage>
</organism>
<gene>
    <name evidence="3" type="ORF">DERYTH_LOCUS3444</name>
</gene>
<evidence type="ECO:0000313" key="3">
    <source>
        <dbReference type="EMBL" id="CAG8512237.1"/>
    </source>
</evidence>
<feature type="compositionally biased region" description="Low complexity" evidence="1">
    <location>
        <begin position="26"/>
        <end position="43"/>
    </location>
</feature>
<dbReference type="OrthoDB" id="10039566at2759"/>
<feature type="region of interest" description="Disordered" evidence="1">
    <location>
        <begin position="94"/>
        <end position="129"/>
    </location>
</feature>
<dbReference type="InterPro" id="IPR022185">
    <property type="entry name" value="DUF3712"/>
</dbReference>
<reference evidence="3" key="1">
    <citation type="submission" date="2021-06" db="EMBL/GenBank/DDBJ databases">
        <authorList>
            <person name="Kallberg Y."/>
            <person name="Tangrot J."/>
            <person name="Rosling A."/>
        </authorList>
    </citation>
    <scope>NUCLEOTIDE SEQUENCE</scope>
    <source>
        <strain evidence="3">MA453B</strain>
    </source>
</reference>
<keyword evidence="2" id="KW-1133">Transmembrane helix</keyword>
<evidence type="ECO:0000256" key="2">
    <source>
        <dbReference type="SAM" id="Phobius"/>
    </source>
</evidence>
<dbReference type="GO" id="GO:0000329">
    <property type="term" value="C:fungal-type vacuole membrane"/>
    <property type="evidence" value="ECO:0007669"/>
    <property type="project" value="InterPro"/>
</dbReference>
<dbReference type="PANTHER" id="PTHR35895">
    <property type="entry name" value="CHROMOSOME 16, WHOLE GENOME SHOTGUN SEQUENCE"/>
    <property type="match status" value="1"/>
</dbReference>
<dbReference type="AlphaFoldDB" id="A0A9N8ZY34"/>
<feature type="compositionally biased region" description="Low complexity" evidence="1">
    <location>
        <begin position="143"/>
        <end position="157"/>
    </location>
</feature>
<dbReference type="InterPro" id="IPR046368">
    <property type="entry name" value="Tag1"/>
</dbReference>
<feature type="region of interest" description="Disordered" evidence="1">
    <location>
        <begin position="58"/>
        <end position="77"/>
    </location>
</feature>
<feature type="compositionally biased region" description="Low complexity" evidence="1">
    <location>
        <begin position="60"/>
        <end position="76"/>
    </location>
</feature>